<keyword evidence="2" id="KW-1185">Reference proteome</keyword>
<accession>A0A2I0JLV7</accession>
<protein>
    <submittedName>
        <fullName evidence="1">Uncharacterized protein</fullName>
    </submittedName>
</protein>
<dbReference type="EMBL" id="PGOL01001520">
    <property type="protein sequence ID" value="PKI57274.1"/>
    <property type="molecule type" value="Genomic_DNA"/>
</dbReference>
<evidence type="ECO:0000313" key="1">
    <source>
        <dbReference type="EMBL" id="PKI57274.1"/>
    </source>
</evidence>
<reference evidence="1 2" key="1">
    <citation type="submission" date="2017-11" db="EMBL/GenBank/DDBJ databases">
        <title>De-novo sequencing of pomegranate (Punica granatum L.) genome.</title>
        <authorList>
            <person name="Akparov Z."/>
            <person name="Amiraslanov A."/>
            <person name="Hajiyeva S."/>
            <person name="Abbasov M."/>
            <person name="Kaur K."/>
            <person name="Hamwieh A."/>
            <person name="Solovyev V."/>
            <person name="Salamov A."/>
            <person name="Braich B."/>
            <person name="Kosarev P."/>
            <person name="Mahmoud A."/>
            <person name="Hajiyev E."/>
            <person name="Babayeva S."/>
            <person name="Izzatullayeva V."/>
            <person name="Mammadov A."/>
            <person name="Mammadov A."/>
            <person name="Sharifova S."/>
            <person name="Ojaghi J."/>
            <person name="Eynullazada K."/>
            <person name="Bayramov B."/>
            <person name="Abdulazimova A."/>
            <person name="Shahmuradov I."/>
        </authorList>
    </citation>
    <scope>NUCLEOTIDE SEQUENCE [LARGE SCALE GENOMIC DNA]</scope>
    <source>
        <strain evidence="2">cv. AG2017</strain>
        <tissue evidence="1">Leaf</tissue>
    </source>
</reference>
<evidence type="ECO:0000313" key="2">
    <source>
        <dbReference type="Proteomes" id="UP000233551"/>
    </source>
</evidence>
<sequence length="1045" mass="113837">MPIATFPGLLTRASLLFRLASSPSQLARASCHLALSAHPCEFTFLLRKFAEPARLCLIQSCQVCSPVRVYFSASQVRRVCSLVPLATLPGLLTCASLLFGFASSPSLLGHAYCNLSGSAHPCEITFLLRKFAEPARSCILPPCRVCSPVRDYFSASEIRRACSLVHLATLSGLLTRARLLFCFGNSPSLLARASCHLVGSAHPCEITFLLRKFAEPARSCILPPCRVCSPVRDYFSASEIRRACSLVHLATLSGLLTRARLLFCFGNSPSLLARASCHLVGSAHPCEITFLLRKFAEPARSCILPPCRVCSPVRDYFSASEIRRACSLVHLATLSGLLTRARLLFCFGNSPSLLARASCHLVGSAHPCEITFLLRKFAEPARSCILPPCRVCSPVRDYFSASEIRRACSLVHLATLSGLLTRARLLFCFGNSPSLLARASCHLVGSAHPCEITFLLRKFAEPARSCILPPCRVCSPVRDYFSASEIRRACSLVHLATLSGLLTRARLLFCFGNSPSLLARASCHLVGSAHPCEITFLLRKFAEPARSCILPPCRVCSPVRDYFSASEIRRACSLVHLATLSGLLTRARLLFCFGNSPSLLARASCHLVGSAHPCEITFLLRKFAEPARSCILPPCRVCSPVRVYFSASQIRRACSLVPQTILSGLLTRGSLLFCFASSPSLHACASYILAGSAHPCEFTFLLRKFAEPARLSLIQSCRVCSPVRVYFSASQVRRACSLEPHTILPGLLTRLLTRLSLLFCFASSPSLLACASYNLAGSAHPCEFTFLLPKFAESARSCLLQPCLVCSPVRVYFSASQVLRACSVMPIATFPGLLTRASLLFCFPSSPSLLARASCNLAWSAHLCEFTFRLRKFSEPARSCLLQPFRVCSPVRVYFSASQVRRVCSLVPLATLPGLLTCASLLFGFASSPSLLGHAYCNLSGSAHPCEFTFLLPKFAESARSCLLQPCLVCSPVRVYFSASQVLRACSVMPIATFPGLLTRASLLFCFPSSPSLLARASCNLAWSAHLCEFTFRLRKFSEPARSCL</sequence>
<proteinExistence type="predicted"/>
<comment type="caution">
    <text evidence="1">The sequence shown here is derived from an EMBL/GenBank/DDBJ whole genome shotgun (WGS) entry which is preliminary data.</text>
</comment>
<gene>
    <name evidence="1" type="ORF">CRG98_022333</name>
</gene>
<dbReference type="Proteomes" id="UP000233551">
    <property type="component" value="Unassembled WGS sequence"/>
</dbReference>
<name>A0A2I0JLV7_PUNGR</name>
<dbReference type="STRING" id="22663.A0A2I0JLV7"/>
<dbReference type="AlphaFoldDB" id="A0A2I0JLV7"/>
<organism evidence="1 2">
    <name type="scientific">Punica granatum</name>
    <name type="common">Pomegranate</name>
    <dbReference type="NCBI Taxonomy" id="22663"/>
    <lineage>
        <taxon>Eukaryota</taxon>
        <taxon>Viridiplantae</taxon>
        <taxon>Streptophyta</taxon>
        <taxon>Embryophyta</taxon>
        <taxon>Tracheophyta</taxon>
        <taxon>Spermatophyta</taxon>
        <taxon>Magnoliopsida</taxon>
        <taxon>eudicotyledons</taxon>
        <taxon>Gunneridae</taxon>
        <taxon>Pentapetalae</taxon>
        <taxon>rosids</taxon>
        <taxon>malvids</taxon>
        <taxon>Myrtales</taxon>
        <taxon>Lythraceae</taxon>
        <taxon>Punica</taxon>
    </lineage>
</organism>